<evidence type="ECO:0000313" key="1">
    <source>
        <dbReference type="EMBL" id="KAJ9074582.1"/>
    </source>
</evidence>
<reference evidence="1" key="1">
    <citation type="submission" date="2022-04" db="EMBL/GenBank/DDBJ databases">
        <title>Genome of the entomopathogenic fungus Entomophthora muscae.</title>
        <authorList>
            <person name="Elya C."/>
            <person name="Lovett B.R."/>
            <person name="Lee E."/>
            <person name="Macias A.M."/>
            <person name="Hajek A.E."/>
            <person name="De Bivort B.L."/>
            <person name="Kasson M.T."/>
            <person name="De Fine Licht H.H."/>
            <person name="Stajich J.E."/>
        </authorList>
    </citation>
    <scope>NUCLEOTIDE SEQUENCE</scope>
    <source>
        <strain evidence="1">Berkeley</strain>
    </source>
</reference>
<organism evidence="1 2">
    <name type="scientific">Entomophthora muscae</name>
    <dbReference type="NCBI Taxonomy" id="34485"/>
    <lineage>
        <taxon>Eukaryota</taxon>
        <taxon>Fungi</taxon>
        <taxon>Fungi incertae sedis</taxon>
        <taxon>Zoopagomycota</taxon>
        <taxon>Entomophthoromycotina</taxon>
        <taxon>Entomophthoromycetes</taxon>
        <taxon>Entomophthorales</taxon>
        <taxon>Entomophthoraceae</taxon>
        <taxon>Entomophthora</taxon>
    </lineage>
</organism>
<protein>
    <submittedName>
        <fullName evidence="1">Uncharacterized protein</fullName>
    </submittedName>
</protein>
<comment type="caution">
    <text evidence="1">The sequence shown here is derived from an EMBL/GenBank/DDBJ whole genome shotgun (WGS) entry which is preliminary data.</text>
</comment>
<name>A0ACC2TJZ6_9FUNG</name>
<keyword evidence="2" id="KW-1185">Reference proteome</keyword>
<dbReference type="Proteomes" id="UP001165960">
    <property type="component" value="Unassembled WGS sequence"/>
</dbReference>
<dbReference type="EMBL" id="QTSX02002852">
    <property type="protein sequence ID" value="KAJ9074582.1"/>
    <property type="molecule type" value="Genomic_DNA"/>
</dbReference>
<proteinExistence type="predicted"/>
<sequence length="1008" mass="113583">MSISEISNLHAPSIVDALFEIDRLDNAGQQGKKGNKKENRQVMALRISSSIVSKEVKKLRACDLASCLYCREWATLALRRGFGSNSKCEPSKKTPAPDKVKSVGSRKEFINTLLDSIGRDPADTEESRQKLSFLEANNSLLERIVRMASDRVQLHTSPDNLINFFEKMDFSLDNLSTPCWHLKESDSPAKLLEAVDTSEKGSLSLTRENFDALKVISPALQASLTIPVCDHTKENILPDQLKESVSNISVQLKKFSEQCARDWEVVAAESWGLFFSFLDSLLKFEHTRIETVSSHTHKRCLQFHKELNNKPRSSFTEYWTQTLDLFRKGQSGKKKPSTFKDPLATLDELFLDFFNSFVYSLQHFNVLLDSDFSIMNQLLRELRDLLKYWLNLSKARAGRHENLKKFKFSLGNSYDEGDGVDCIKNINTIFFNNFNLAELPKQNVLQAFLLQWSNSSETALKAIQASVDRLEKRLNDFNNERAKKEQSLADQCSHIITEWKASGLTAVALKIEKSNNKDYRRQIRKLEMTYTTYRIWASNQMDTMFPLSEVAELVVDCLDPLMQEAQLLHLVNFLDFFYDRYQSVVDQHLNAREKATKEFGEGLLHGLRMLGGIAGKLFLKEGLRLLEDAKAIEKQNELLQLWDLEEGGPGKDSGKSSSIVDSSEPKGKKKNKRKKKKNGEDLVTETPNSPMDAEKFVTTPLSPLFTNHTPQPVPNVEKVEVKAQVIKPEKVEVKAPPAKPVKVEEKAPVSKPEKKAPMAINSKPTPQVEPPKLVVKPLSATAAKLLPHIQSEEDKKLLQTLSEVEPSIENLNGLIDKLAQGRLDGKEKGLALSPESRSSAFVQTAQGVVDLTTVSQEKLIVFVQSLLLDKSSLLEAFTEMKGRLDNMTKLYTKVLTSIQEKDDALIAQAQEIKNYKHSLILRDIELLKLVHQQNALRKAMLDQPDIRANLNAMLANPSHILNSTLSADFFLSESASMLVDDLDPSRQEKASLPTKTAAQSKSKKGKRK</sequence>
<accession>A0ACC2TJZ6</accession>
<evidence type="ECO:0000313" key="2">
    <source>
        <dbReference type="Proteomes" id="UP001165960"/>
    </source>
</evidence>
<gene>
    <name evidence="1" type="ORF">DSO57_1004722</name>
</gene>